<dbReference type="EMBL" id="QKYT01001743">
    <property type="protein sequence ID" value="RIA78972.1"/>
    <property type="molecule type" value="Genomic_DNA"/>
</dbReference>
<feature type="compositionally biased region" description="Polar residues" evidence="1">
    <location>
        <begin position="36"/>
        <end position="45"/>
    </location>
</feature>
<feature type="region of interest" description="Disordered" evidence="1">
    <location>
        <begin position="305"/>
        <end position="326"/>
    </location>
</feature>
<feature type="compositionally biased region" description="Polar residues" evidence="1">
    <location>
        <begin position="1"/>
        <end position="15"/>
    </location>
</feature>
<sequence>AARRPQTATPLPSTTAARSRVRRRSGASQRSDDEQATTPEPSPSLQGEGGSGCPAGREDPGRTGPALRCPSQPDHGLEDPASRWGCRGVRIRAPVGGGTGHRREDAARQDRRVDADQRFFVRRARQSRSAERKAMIDRGHDLPIAKQAKALGISRGIASRTALRGEPDAAGSPQQRGRRDWPLPCRDADEAPAHRGTLPQTEHLEAYAGAQDLPVSAAGANDRQTQSGLGDGHHLRSNGAWVCLLGGRDRLVQPPGPVLAAIDHHGGRFLRGGSGRSARPARQAGDLQHRPGLAVHQPRLYQRAAAGRDRHQHGRQRRVARQRLRRTTVAVSQVRGDLPAGLRHHQAYFDRLPHPVAA</sequence>
<feature type="compositionally biased region" description="Basic and acidic residues" evidence="1">
    <location>
        <begin position="101"/>
        <end position="111"/>
    </location>
</feature>
<organism evidence="2 3">
    <name type="scientific">Glomus cerebriforme</name>
    <dbReference type="NCBI Taxonomy" id="658196"/>
    <lineage>
        <taxon>Eukaryota</taxon>
        <taxon>Fungi</taxon>
        <taxon>Fungi incertae sedis</taxon>
        <taxon>Mucoromycota</taxon>
        <taxon>Glomeromycotina</taxon>
        <taxon>Glomeromycetes</taxon>
        <taxon>Glomerales</taxon>
        <taxon>Glomeraceae</taxon>
        <taxon>Glomus</taxon>
    </lineage>
</organism>
<feature type="compositionally biased region" description="Basic residues" evidence="1">
    <location>
        <begin position="310"/>
        <end position="326"/>
    </location>
</feature>
<feature type="region of interest" description="Disordered" evidence="1">
    <location>
        <begin position="159"/>
        <end position="200"/>
    </location>
</feature>
<name>A0A397S0A4_9GLOM</name>
<evidence type="ECO:0000313" key="2">
    <source>
        <dbReference type="EMBL" id="RIA78972.1"/>
    </source>
</evidence>
<feature type="region of interest" description="Disordered" evidence="1">
    <location>
        <begin position="1"/>
        <end position="111"/>
    </location>
</feature>
<protein>
    <submittedName>
        <fullName evidence="2">Uncharacterized protein</fullName>
    </submittedName>
</protein>
<dbReference type="AlphaFoldDB" id="A0A397S0A4"/>
<feature type="compositionally biased region" description="Basic and acidic residues" evidence="1">
    <location>
        <begin position="177"/>
        <end position="193"/>
    </location>
</feature>
<proteinExistence type="predicted"/>
<evidence type="ECO:0000313" key="3">
    <source>
        <dbReference type="Proteomes" id="UP000265703"/>
    </source>
</evidence>
<comment type="caution">
    <text evidence="2">The sequence shown here is derived from an EMBL/GenBank/DDBJ whole genome shotgun (WGS) entry which is preliminary data.</text>
</comment>
<accession>A0A397S0A4</accession>
<keyword evidence="3" id="KW-1185">Reference proteome</keyword>
<gene>
    <name evidence="2" type="ORF">C1645_841921</name>
</gene>
<evidence type="ECO:0000256" key="1">
    <source>
        <dbReference type="SAM" id="MobiDB-lite"/>
    </source>
</evidence>
<reference evidence="2 3" key="1">
    <citation type="submission" date="2018-06" db="EMBL/GenBank/DDBJ databases">
        <title>Comparative genomics reveals the genomic features of Rhizophagus irregularis, R. cerebriforme, R. diaphanum and Gigaspora rosea, and their symbiotic lifestyle signature.</title>
        <authorList>
            <person name="Morin E."/>
            <person name="San Clemente H."/>
            <person name="Chen E.C.H."/>
            <person name="De La Providencia I."/>
            <person name="Hainaut M."/>
            <person name="Kuo A."/>
            <person name="Kohler A."/>
            <person name="Murat C."/>
            <person name="Tang N."/>
            <person name="Roy S."/>
            <person name="Loubradou J."/>
            <person name="Henrissat B."/>
            <person name="Grigoriev I.V."/>
            <person name="Corradi N."/>
            <person name="Roux C."/>
            <person name="Martin F.M."/>
        </authorList>
    </citation>
    <scope>NUCLEOTIDE SEQUENCE [LARGE SCALE GENOMIC DNA]</scope>
    <source>
        <strain evidence="2 3">DAOM 227022</strain>
    </source>
</reference>
<dbReference type="Proteomes" id="UP000265703">
    <property type="component" value="Unassembled WGS sequence"/>
</dbReference>
<feature type="non-terminal residue" evidence="2">
    <location>
        <position position="1"/>
    </location>
</feature>